<dbReference type="AlphaFoldDB" id="A0A2U2NBQ1"/>
<sequence>MHAVELLKQPVKDNARGGGMGVCEVFVVYAMGSRRLLVLIKPEIRDKPLILQKLGACMFPERQGHLAGEGFGDDIHVRLRNKYAGERH</sequence>
<evidence type="ECO:0000313" key="2">
    <source>
        <dbReference type="Proteomes" id="UP000245876"/>
    </source>
</evidence>
<dbReference type="EMBL" id="QFFM01000004">
    <property type="protein sequence ID" value="PWG66552.1"/>
    <property type="molecule type" value="Genomic_DNA"/>
</dbReference>
<name>A0A2U2NBQ1_9BIFI</name>
<evidence type="ECO:0000313" key="1">
    <source>
        <dbReference type="EMBL" id="PWG66552.1"/>
    </source>
</evidence>
<dbReference type="Proteomes" id="UP000245876">
    <property type="component" value="Unassembled WGS sequence"/>
</dbReference>
<comment type="caution">
    <text evidence="1">The sequence shown here is derived from an EMBL/GenBank/DDBJ whole genome shotgun (WGS) entry which is preliminary data.</text>
</comment>
<gene>
    <name evidence="1" type="ORF">DF196_02765</name>
</gene>
<organism evidence="1 2">
    <name type="scientific">Bifidobacterium callitrichidarum</name>
    <dbReference type="NCBI Taxonomy" id="2052941"/>
    <lineage>
        <taxon>Bacteria</taxon>
        <taxon>Bacillati</taxon>
        <taxon>Actinomycetota</taxon>
        <taxon>Actinomycetes</taxon>
        <taxon>Bifidobacteriales</taxon>
        <taxon>Bifidobacteriaceae</taxon>
        <taxon>Bifidobacterium</taxon>
    </lineage>
</organism>
<protein>
    <submittedName>
        <fullName evidence="1">Uncharacterized protein</fullName>
    </submittedName>
</protein>
<accession>A0A2U2NBQ1</accession>
<proteinExistence type="predicted"/>
<reference evidence="1 2" key="1">
    <citation type="journal article" date="2018" name="Int. J. Syst. Evol. Microbiol.">
        <title>Bifidobacterium callitrichidarum sp. nov. from the faeces of the emperor tamarin (Saguinus imperator).</title>
        <authorList>
            <person name="Modesto M."/>
            <person name="Michelini S."/>
            <person name="Sansosti M.C."/>
            <person name="De Filippo C."/>
            <person name="Cavalieri D."/>
            <person name="Qvirist L."/>
            <person name="Andlid T."/>
            <person name="Spiezio C."/>
            <person name="Sandri C."/>
            <person name="Pascarelli S."/>
            <person name="Sgorbati B."/>
            <person name="Mattarelli P."/>
        </authorList>
    </citation>
    <scope>NUCLEOTIDE SEQUENCE [LARGE SCALE GENOMIC DNA]</scope>
    <source>
        <strain evidence="1 2">TRI 5</strain>
    </source>
</reference>
<keyword evidence="2" id="KW-1185">Reference proteome</keyword>